<evidence type="ECO:0000313" key="1">
    <source>
        <dbReference type="EMBL" id="AKA83941.1"/>
    </source>
</evidence>
<dbReference type="EMBL" id="CP011117">
    <property type="protein sequence ID" value="AKA83941.1"/>
    <property type="molecule type" value="Genomic_DNA"/>
</dbReference>
<name>A0AAU8TP56_9PSED</name>
<accession>A0AAU8TP56</accession>
<dbReference type="AlphaFoldDB" id="A0AAU8TP56"/>
<protein>
    <submittedName>
        <fullName evidence="1">Uncharacterized protein</fullName>
    </submittedName>
</protein>
<dbReference type="KEGG" id="pfb:VO64_3395"/>
<reference evidence="1 2" key="1">
    <citation type="journal article" date="2015" name="Genome Announc.">
        <title>Complete Genome Sequence of Biocontrol Strain Pseudomonas fluorescens LBUM223.</title>
        <authorList>
            <person name="Roquigny R."/>
            <person name="Arseneault T."/>
            <person name="Gadkar V.J."/>
            <person name="Novinscak A."/>
            <person name="Joly D.L."/>
            <person name="Filion M."/>
        </authorList>
    </citation>
    <scope>NUCLEOTIDE SEQUENCE [LARGE SCALE GENOMIC DNA]</scope>
    <source>
        <strain evidence="1 2">LBUM223</strain>
    </source>
</reference>
<sequence length="38" mass="4066">MIRVSLLKLSATEMLSLQVVLGVASRRKAQKLGAAVLN</sequence>
<evidence type="ECO:0000313" key="2">
    <source>
        <dbReference type="Proteomes" id="UP000033099"/>
    </source>
</evidence>
<dbReference type="Proteomes" id="UP000033099">
    <property type="component" value="Chromosome"/>
</dbReference>
<gene>
    <name evidence="1" type="ORF">VO64_3395</name>
</gene>
<organism evidence="1 2">
    <name type="scientific">Pseudomonas synxantha</name>
    <dbReference type="NCBI Taxonomy" id="47883"/>
    <lineage>
        <taxon>Bacteria</taxon>
        <taxon>Pseudomonadati</taxon>
        <taxon>Pseudomonadota</taxon>
        <taxon>Gammaproteobacteria</taxon>
        <taxon>Pseudomonadales</taxon>
        <taxon>Pseudomonadaceae</taxon>
        <taxon>Pseudomonas</taxon>
    </lineage>
</organism>
<proteinExistence type="predicted"/>